<dbReference type="InterPro" id="IPR029069">
    <property type="entry name" value="HotDog_dom_sf"/>
</dbReference>
<dbReference type="Proteomes" id="UP000654670">
    <property type="component" value="Unassembled WGS sequence"/>
</dbReference>
<dbReference type="Gene3D" id="3.10.129.10">
    <property type="entry name" value="Hotdog Thioesterase"/>
    <property type="match status" value="1"/>
</dbReference>
<dbReference type="AlphaFoldDB" id="A0A917W246"/>
<dbReference type="RefSeq" id="WP_188802684.1">
    <property type="nucleotide sequence ID" value="NZ_BMOK01000006.1"/>
</dbReference>
<protein>
    <submittedName>
        <fullName evidence="3">Thioesterase</fullName>
    </submittedName>
</protein>
<organism evidence="3 4">
    <name type="scientific">Sporolactobacillus putidus</name>
    <dbReference type="NCBI Taxonomy" id="492735"/>
    <lineage>
        <taxon>Bacteria</taxon>
        <taxon>Bacillati</taxon>
        <taxon>Bacillota</taxon>
        <taxon>Bacilli</taxon>
        <taxon>Bacillales</taxon>
        <taxon>Sporolactobacillaceae</taxon>
        <taxon>Sporolactobacillus</taxon>
    </lineage>
</organism>
<dbReference type="PANTHER" id="PTHR31793">
    <property type="entry name" value="4-HYDROXYBENZOYL-COA THIOESTERASE FAMILY MEMBER"/>
    <property type="match status" value="1"/>
</dbReference>
<keyword evidence="2" id="KW-0378">Hydrolase</keyword>
<reference evidence="3" key="1">
    <citation type="journal article" date="2014" name="Int. J. Syst. Evol. Microbiol.">
        <title>Complete genome sequence of Corynebacterium casei LMG S-19264T (=DSM 44701T), isolated from a smear-ripened cheese.</title>
        <authorList>
            <consortium name="US DOE Joint Genome Institute (JGI-PGF)"/>
            <person name="Walter F."/>
            <person name="Albersmeier A."/>
            <person name="Kalinowski J."/>
            <person name="Ruckert C."/>
        </authorList>
    </citation>
    <scope>NUCLEOTIDE SEQUENCE</scope>
    <source>
        <strain evidence="3">JCM 15325</strain>
    </source>
</reference>
<comment type="caution">
    <text evidence="3">The sequence shown here is derived from an EMBL/GenBank/DDBJ whole genome shotgun (WGS) entry which is preliminary data.</text>
</comment>
<evidence type="ECO:0000256" key="2">
    <source>
        <dbReference type="ARBA" id="ARBA00022801"/>
    </source>
</evidence>
<dbReference type="EMBL" id="BMOK01000006">
    <property type="protein sequence ID" value="GGL53628.1"/>
    <property type="molecule type" value="Genomic_DNA"/>
</dbReference>
<accession>A0A917W246</accession>
<dbReference type="PANTHER" id="PTHR31793:SF27">
    <property type="entry name" value="NOVEL THIOESTERASE SUPERFAMILY DOMAIN AND SAPOSIN A-TYPE DOMAIN CONTAINING PROTEIN (0610012H03RIK)"/>
    <property type="match status" value="1"/>
</dbReference>
<keyword evidence="4" id="KW-1185">Reference proteome</keyword>
<dbReference type="CDD" id="cd00586">
    <property type="entry name" value="4HBT"/>
    <property type="match status" value="1"/>
</dbReference>
<name>A0A917W246_9BACL</name>
<sequence length="149" mass="17471">MITTKIPVRFNDCDAMGHVNNAVYLTYFEEGKREIFRWFTPSMDLNNWHVIVASTHCDYIHEINYGEEITIYTWISTISRSSFDVEHAICDEAGNWHARGRVTLIGYDYNNKKVVPLSEEIKTILRQHQDEPAGVPELRQIRKIGEFRH</sequence>
<dbReference type="GO" id="GO:0047617">
    <property type="term" value="F:fatty acyl-CoA hydrolase activity"/>
    <property type="evidence" value="ECO:0007669"/>
    <property type="project" value="TreeGrafter"/>
</dbReference>
<dbReference type="InterPro" id="IPR050563">
    <property type="entry name" value="4-hydroxybenzoyl-CoA_TE"/>
</dbReference>
<proteinExistence type="inferred from homology"/>
<gene>
    <name evidence="3" type="ORF">GCM10007968_17080</name>
</gene>
<evidence type="ECO:0000313" key="4">
    <source>
        <dbReference type="Proteomes" id="UP000654670"/>
    </source>
</evidence>
<evidence type="ECO:0000256" key="1">
    <source>
        <dbReference type="ARBA" id="ARBA00005953"/>
    </source>
</evidence>
<comment type="similarity">
    <text evidence="1">Belongs to the 4-hydroxybenzoyl-CoA thioesterase family.</text>
</comment>
<dbReference type="SUPFAM" id="SSF54637">
    <property type="entry name" value="Thioesterase/thiol ester dehydrase-isomerase"/>
    <property type="match status" value="1"/>
</dbReference>
<evidence type="ECO:0000313" key="3">
    <source>
        <dbReference type="EMBL" id="GGL53628.1"/>
    </source>
</evidence>
<reference evidence="3" key="2">
    <citation type="submission" date="2020-09" db="EMBL/GenBank/DDBJ databases">
        <authorList>
            <person name="Sun Q."/>
            <person name="Ohkuma M."/>
        </authorList>
    </citation>
    <scope>NUCLEOTIDE SEQUENCE</scope>
    <source>
        <strain evidence="3">JCM 15325</strain>
    </source>
</reference>
<dbReference type="Pfam" id="PF13279">
    <property type="entry name" value="4HBT_2"/>
    <property type="match status" value="1"/>
</dbReference>